<keyword evidence="1" id="KW-0732">Signal</keyword>
<evidence type="ECO:0000313" key="3">
    <source>
        <dbReference type="Proteomes" id="UP000433945"/>
    </source>
</evidence>
<organism evidence="2 3">
    <name type="scientific">Flavobacterium rakeshii</name>
    <dbReference type="NCBI Taxonomy" id="1038845"/>
    <lineage>
        <taxon>Bacteria</taxon>
        <taxon>Pseudomonadati</taxon>
        <taxon>Bacteroidota</taxon>
        <taxon>Flavobacteriia</taxon>
        <taxon>Flavobacteriales</taxon>
        <taxon>Flavobacteriaceae</taxon>
        <taxon>Flavobacterium</taxon>
    </lineage>
</organism>
<reference evidence="2 3" key="1">
    <citation type="submission" date="2019-12" db="EMBL/GenBank/DDBJ databases">
        <authorList>
            <person name="Sun J.-Q."/>
        </authorList>
    </citation>
    <scope>NUCLEOTIDE SEQUENCE [LARGE SCALE GENOMIC DNA]</scope>
    <source>
        <strain evidence="2 3">JCM 17928</strain>
    </source>
</reference>
<gene>
    <name evidence="2" type="ORF">GN157_12100</name>
</gene>
<feature type="chain" id="PRO_5026703442" description="Type IX secretion system membrane protein PorP/SprF" evidence="1">
    <location>
        <begin position="19"/>
        <end position="359"/>
    </location>
</feature>
<dbReference type="Proteomes" id="UP000433945">
    <property type="component" value="Unassembled WGS sequence"/>
</dbReference>
<proteinExistence type="predicted"/>
<evidence type="ECO:0008006" key="4">
    <source>
        <dbReference type="Google" id="ProtNLM"/>
    </source>
</evidence>
<feature type="signal peptide" evidence="1">
    <location>
        <begin position="1"/>
        <end position="18"/>
    </location>
</feature>
<sequence>MKTKLLLLLLIAFCGANAQVAGLKVKSISPVKASRLENSFAEGATPVKSKEQILIEYHTKDISVEEEKINKIQTALTNNANNYNPTANPPVPRFTDDEINKRLDTIASYKKNIKGLNTQIDSLKQVMRVDTVLFKRLTYFPGGKKSRAVFDVLYENEGKRFKALGNTGVSFGNNSGSIYSELVGGNLGAFRVSLGTMVSSSNINDDESAQQEEAYQRLVTYGGNTVLTFEYPVVYAHSANHDYNLLGRFIAKGAADLPAFGTTTDDWAGSAAVGLNFYGDAAIDNNELRFFFEASTSLYFGTDEYQTNLGIDKSNFTFGQVTLGLVFLENFKISFVVTTFSSQSNLRNKNVVAGGQVLR</sequence>
<dbReference type="EMBL" id="WOWP01000047">
    <property type="protein sequence ID" value="MUV04452.1"/>
    <property type="molecule type" value="Genomic_DNA"/>
</dbReference>
<name>A0A6N8HFG0_9FLAO</name>
<accession>A0A6N8HFG0</accession>
<protein>
    <recommendedName>
        <fullName evidence="4">Type IX secretion system membrane protein PorP/SprF</fullName>
    </recommendedName>
</protein>
<comment type="caution">
    <text evidence="2">The sequence shown here is derived from an EMBL/GenBank/DDBJ whole genome shotgun (WGS) entry which is preliminary data.</text>
</comment>
<evidence type="ECO:0000313" key="2">
    <source>
        <dbReference type="EMBL" id="MUV04452.1"/>
    </source>
</evidence>
<dbReference type="OrthoDB" id="1423195at2"/>
<evidence type="ECO:0000256" key="1">
    <source>
        <dbReference type="SAM" id="SignalP"/>
    </source>
</evidence>
<dbReference type="RefSeq" id="WP_157483654.1">
    <property type="nucleotide sequence ID" value="NZ_WOWP01000047.1"/>
</dbReference>
<dbReference type="AlphaFoldDB" id="A0A6N8HFG0"/>
<keyword evidence="3" id="KW-1185">Reference proteome</keyword>